<dbReference type="Pfam" id="PF13181">
    <property type="entry name" value="TPR_8"/>
    <property type="match status" value="3"/>
</dbReference>
<dbReference type="InterPro" id="IPR013618">
    <property type="entry name" value="TMTC_DUF1736"/>
</dbReference>
<evidence type="ECO:0000256" key="1">
    <source>
        <dbReference type="ARBA" id="ARBA00004141"/>
    </source>
</evidence>
<evidence type="ECO:0000256" key="6">
    <source>
        <dbReference type="ARBA" id="ARBA00022679"/>
    </source>
</evidence>
<dbReference type="InterPro" id="IPR011990">
    <property type="entry name" value="TPR-like_helical_dom_sf"/>
</dbReference>
<dbReference type="PROSITE" id="PS50005">
    <property type="entry name" value="TPR"/>
    <property type="match status" value="5"/>
</dbReference>
<feature type="repeat" description="TPR" evidence="13">
    <location>
        <begin position="614"/>
        <end position="647"/>
    </location>
</feature>
<dbReference type="PROSITE" id="PS50293">
    <property type="entry name" value="TPR_REGION"/>
    <property type="match status" value="1"/>
</dbReference>
<dbReference type="EMBL" id="DS985251">
    <property type="protein sequence ID" value="EDV21921.1"/>
    <property type="molecule type" value="Genomic_DNA"/>
</dbReference>
<evidence type="ECO:0000256" key="14">
    <source>
        <dbReference type="SAM" id="Phobius"/>
    </source>
</evidence>
<keyword evidence="7 14" id="KW-0812">Transmembrane</keyword>
<evidence type="ECO:0000256" key="12">
    <source>
        <dbReference type="ARBA" id="ARBA00023136"/>
    </source>
</evidence>
<dbReference type="OrthoDB" id="19588at2759"/>
<dbReference type="GO" id="GO:0000030">
    <property type="term" value="F:mannosyltransferase activity"/>
    <property type="evidence" value="ECO:0000318"/>
    <property type="project" value="GO_Central"/>
</dbReference>
<protein>
    <recommendedName>
        <fullName evidence="5">dolichyl-phosphate-mannose--protein mannosyltransferase</fullName>
        <ecNumber evidence="5">2.4.1.109</ecNumber>
    </recommendedName>
</protein>
<feature type="transmembrane region" description="Helical" evidence="14">
    <location>
        <begin position="515"/>
        <end position="539"/>
    </location>
</feature>
<evidence type="ECO:0000256" key="8">
    <source>
        <dbReference type="ARBA" id="ARBA00022737"/>
    </source>
</evidence>
<gene>
    <name evidence="16" type="ORF">TRIADDRAFT_59629</name>
</gene>
<dbReference type="GO" id="GO:0004169">
    <property type="term" value="F:dolichyl-phosphate-mannose-protein mannosyltransferase activity"/>
    <property type="evidence" value="ECO:0007669"/>
    <property type="project" value="UniProtKB-EC"/>
</dbReference>
<dbReference type="GeneID" id="6756770"/>
<dbReference type="Gene3D" id="1.25.40.10">
    <property type="entry name" value="Tetratricopeptide repeat domain"/>
    <property type="match status" value="3"/>
</dbReference>
<dbReference type="PANTHER" id="PTHR44227:SF3">
    <property type="entry name" value="PROTEIN O-MANNOSYL-TRANSFERASE TMTC4"/>
    <property type="match status" value="1"/>
</dbReference>
<dbReference type="GO" id="GO:0016020">
    <property type="term" value="C:membrane"/>
    <property type="evidence" value="ECO:0007669"/>
    <property type="project" value="UniProtKB-SubCell"/>
</dbReference>
<proteinExistence type="inferred from homology"/>
<keyword evidence="12 14" id="KW-0472">Membrane</keyword>
<evidence type="ECO:0000256" key="11">
    <source>
        <dbReference type="ARBA" id="ARBA00022989"/>
    </source>
</evidence>
<keyword evidence="6" id="KW-0808">Transferase</keyword>
<feature type="repeat" description="TPR" evidence="13">
    <location>
        <begin position="818"/>
        <end position="851"/>
    </location>
</feature>
<dbReference type="STRING" id="10228.B3S5I6"/>
<dbReference type="PhylomeDB" id="B3S5I6"/>
<dbReference type="SMART" id="SM00028">
    <property type="entry name" value="TPR"/>
    <property type="match status" value="7"/>
</dbReference>
<feature type="transmembrane region" description="Helical" evidence="14">
    <location>
        <begin position="569"/>
        <end position="586"/>
    </location>
</feature>
<evidence type="ECO:0000313" key="17">
    <source>
        <dbReference type="Proteomes" id="UP000009022"/>
    </source>
</evidence>
<feature type="transmembrane region" description="Helical" evidence="14">
    <location>
        <begin position="361"/>
        <end position="382"/>
    </location>
</feature>
<evidence type="ECO:0000256" key="13">
    <source>
        <dbReference type="PROSITE-ProRule" id="PRU00339"/>
    </source>
</evidence>
<evidence type="ECO:0000256" key="3">
    <source>
        <dbReference type="ARBA" id="ARBA00004922"/>
    </source>
</evidence>
<dbReference type="UniPathway" id="UPA00378"/>
<evidence type="ECO:0000256" key="10">
    <source>
        <dbReference type="ARBA" id="ARBA00022824"/>
    </source>
</evidence>
<feature type="transmembrane region" description="Helical" evidence="14">
    <location>
        <begin position="402"/>
        <end position="423"/>
    </location>
</feature>
<feature type="transmembrane region" description="Helical" evidence="14">
    <location>
        <begin position="483"/>
        <end position="503"/>
    </location>
</feature>
<dbReference type="EC" id="2.4.1.109" evidence="5"/>
<organism evidence="16 17">
    <name type="scientific">Trichoplax adhaerens</name>
    <name type="common">Trichoplax reptans</name>
    <dbReference type="NCBI Taxonomy" id="10228"/>
    <lineage>
        <taxon>Eukaryota</taxon>
        <taxon>Metazoa</taxon>
        <taxon>Placozoa</taxon>
        <taxon>Uniplacotomia</taxon>
        <taxon>Trichoplacea</taxon>
        <taxon>Trichoplacidae</taxon>
        <taxon>Trichoplax</taxon>
    </lineage>
</organism>
<dbReference type="HOGENOM" id="CLU_011615_2_0_1"/>
<feature type="repeat" description="TPR" evidence="13">
    <location>
        <begin position="716"/>
        <end position="749"/>
    </location>
</feature>
<dbReference type="InterPro" id="IPR052346">
    <property type="entry name" value="O-mannosyl-transferase_TMTC"/>
</dbReference>
<feature type="transmembrane region" description="Helical" evidence="14">
    <location>
        <begin position="545"/>
        <end position="562"/>
    </location>
</feature>
<comment type="pathway">
    <text evidence="3">Protein modification; protein glycosylation.</text>
</comment>
<dbReference type="Pfam" id="PF13374">
    <property type="entry name" value="TPR_10"/>
    <property type="match status" value="1"/>
</dbReference>
<dbReference type="GO" id="GO:0035269">
    <property type="term" value="P:protein O-linked glycosylation via mannose"/>
    <property type="evidence" value="ECO:0000318"/>
    <property type="project" value="GO_Central"/>
</dbReference>
<comment type="similarity">
    <text evidence="4">Belongs to the TMTC family.</text>
</comment>
<dbReference type="RefSeq" id="XP_002115558.1">
    <property type="nucleotide sequence ID" value="XM_002115522.1"/>
</dbReference>
<accession>B3S5I6</accession>
<evidence type="ECO:0000256" key="5">
    <source>
        <dbReference type="ARBA" id="ARBA00012839"/>
    </source>
</evidence>
<dbReference type="GO" id="GO:0005783">
    <property type="term" value="C:endoplasmic reticulum"/>
    <property type="evidence" value="ECO:0000318"/>
    <property type="project" value="GO_Central"/>
</dbReference>
<feature type="transmembrane region" description="Helical" evidence="14">
    <location>
        <begin position="230"/>
        <end position="249"/>
    </location>
</feature>
<sequence length="869" mass="98985">MQVMEHVLSGAGGDVKSETVVLTYFCCHMNVEDNGMLCQDRSRRESHVVIIWRTADVGQQWPPHANLNWPSLTLSIDQSDSNLNDIVSLPSVNEEEINAMSNNRKKKPFIMGKKVKNDHQQDPSKLQVVDPFDSSLPLPSFNTFYACCLIACLAIACYINSLPGEFVFDDVEAITGNQDLLPNTSFSALFQHDFWGTPIDSIHSHKSYRPLTVLSFKLNSMMMGKLNAQAFHWVNIILHAIICIQYYFFARTLFTACIHPFPHGQQSHDGQTISTPLRAPFLAALIFTIHPIHTECVASIVGRAELLAAIFYFLAFSSYQRSLQTEFDEDGRPQRVQWSYQILTLIFAAIAMLCKEQGITIMGFCLVYDLLINCRFHPFLIFRSSSSYSSMNEKQNSWVRSLLYRALFVLLGTSSAIYFRYLIMKSGPPQFRPSDNPASFEESRFIRMLNYNYIYTIHAWLLISPNWLCFDWSMGCIPLIKTVFDYRCLFPVLFWIIVAIVICSNCSSNKPSSRLINISLACAIIPFIPASNILFRVGFVIAERVLYLPSVGYCILLTYSFCVLSRREGLNKAILAGIVVLLIGYTCKTVKRNTQWLNSEALFVSALDICPLNAKVHYNIGKVYSDSGKELLAEEYYRKAISLEPNYEQALNNLGNLLKDRKAFDEAEQYLKRAVQLRKDFAAAWMNLGIVQSDLGKFKEAENSLRTATVHRSYYPDAYYNLGNLYIATNELSKSEAAFIKAISQTEHHKLAWNNLVLMLFNTGNLERAERYARRGIQENANFSEMHHLLGNVLGKQKKYKEAIHHFELAMLSHPDDPALYANLGVVYHLNQNPTQAEFYYKKALSIDPNFKTARDNISKLKREKPNVG</sequence>
<dbReference type="Pfam" id="PF00515">
    <property type="entry name" value="TPR_1"/>
    <property type="match status" value="1"/>
</dbReference>
<dbReference type="Pfam" id="PF13432">
    <property type="entry name" value="TPR_16"/>
    <property type="match status" value="1"/>
</dbReference>
<feature type="transmembrane region" description="Helical" evidence="14">
    <location>
        <begin position="444"/>
        <end position="463"/>
    </location>
</feature>
<keyword evidence="10" id="KW-0256">Endoplasmic reticulum</keyword>
<feature type="repeat" description="TPR" evidence="13">
    <location>
        <begin position="648"/>
        <end position="681"/>
    </location>
</feature>
<keyword evidence="8" id="KW-0677">Repeat</keyword>
<feature type="domain" description="DUF1736" evidence="15">
    <location>
        <begin position="427"/>
        <end position="498"/>
    </location>
</feature>
<dbReference type="GO" id="GO:0030968">
    <property type="term" value="P:endoplasmic reticulum unfolded protein response"/>
    <property type="evidence" value="ECO:0000318"/>
    <property type="project" value="GO_Central"/>
</dbReference>
<dbReference type="InterPro" id="IPR019734">
    <property type="entry name" value="TPR_rpt"/>
</dbReference>
<keyword evidence="17" id="KW-1185">Reference proteome</keyword>
<evidence type="ECO:0000259" key="15">
    <source>
        <dbReference type="Pfam" id="PF08409"/>
    </source>
</evidence>
<dbReference type="KEGG" id="tad:TRIADDRAFT_59629"/>
<dbReference type="Proteomes" id="UP000009022">
    <property type="component" value="Unassembled WGS sequence"/>
</dbReference>
<dbReference type="PANTHER" id="PTHR44227">
    <property type="match status" value="1"/>
</dbReference>
<evidence type="ECO:0000256" key="4">
    <source>
        <dbReference type="ARBA" id="ARBA00007882"/>
    </source>
</evidence>
<evidence type="ECO:0000256" key="9">
    <source>
        <dbReference type="ARBA" id="ARBA00022803"/>
    </source>
</evidence>
<dbReference type="AlphaFoldDB" id="B3S5I6"/>
<dbReference type="SUPFAM" id="SSF48452">
    <property type="entry name" value="TPR-like"/>
    <property type="match status" value="1"/>
</dbReference>
<evidence type="ECO:0000256" key="7">
    <source>
        <dbReference type="ARBA" id="ARBA00022692"/>
    </source>
</evidence>
<name>B3S5I6_TRIAD</name>
<dbReference type="InParanoid" id="B3S5I6"/>
<keyword evidence="9 13" id="KW-0802">TPR repeat</keyword>
<evidence type="ECO:0000256" key="2">
    <source>
        <dbReference type="ARBA" id="ARBA00004240"/>
    </source>
</evidence>
<evidence type="ECO:0000313" key="16">
    <source>
        <dbReference type="EMBL" id="EDV21921.1"/>
    </source>
</evidence>
<keyword evidence="11 14" id="KW-1133">Transmembrane helix</keyword>
<dbReference type="eggNOG" id="KOG1124">
    <property type="taxonomic scope" value="Eukaryota"/>
</dbReference>
<feature type="repeat" description="TPR" evidence="13">
    <location>
        <begin position="784"/>
        <end position="817"/>
    </location>
</feature>
<dbReference type="Pfam" id="PF08409">
    <property type="entry name" value="TMTC_DUF1736"/>
    <property type="match status" value="1"/>
</dbReference>
<dbReference type="OMA" id="HWQHAVA"/>
<reference evidence="16 17" key="1">
    <citation type="journal article" date="2008" name="Nature">
        <title>The Trichoplax genome and the nature of placozoans.</title>
        <authorList>
            <person name="Srivastava M."/>
            <person name="Begovic E."/>
            <person name="Chapman J."/>
            <person name="Putnam N.H."/>
            <person name="Hellsten U."/>
            <person name="Kawashima T."/>
            <person name="Kuo A."/>
            <person name="Mitros T."/>
            <person name="Salamov A."/>
            <person name="Carpenter M.L."/>
            <person name="Signorovitch A.Y."/>
            <person name="Moreno M.A."/>
            <person name="Kamm K."/>
            <person name="Grimwood J."/>
            <person name="Schmutz J."/>
            <person name="Shapiro H."/>
            <person name="Grigoriev I.V."/>
            <person name="Buss L.W."/>
            <person name="Schierwater B."/>
            <person name="Dellaporta S.L."/>
            <person name="Rokhsar D.S."/>
        </authorList>
    </citation>
    <scope>NUCLEOTIDE SEQUENCE [LARGE SCALE GENOMIC DNA]</scope>
    <source>
        <strain evidence="16 17">Grell-BS-1999</strain>
    </source>
</reference>
<comment type="subcellular location">
    <subcellularLocation>
        <location evidence="2">Endoplasmic reticulum</location>
    </subcellularLocation>
    <subcellularLocation>
        <location evidence="1">Membrane</location>
        <topology evidence="1">Multi-pass membrane protein</topology>
    </subcellularLocation>
</comment>
<dbReference type="CTD" id="6756770"/>